<dbReference type="UniPathway" id="UPA00047">
    <property type="reaction ID" value="UER00054"/>
</dbReference>
<name>A0A7X8TT65_9VIBR</name>
<dbReference type="InterPro" id="IPR050147">
    <property type="entry name" value="Ser/Thr_Dehydratase"/>
</dbReference>
<evidence type="ECO:0000256" key="2">
    <source>
        <dbReference type="ARBA" id="ARBA00001933"/>
    </source>
</evidence>
<keyword evidence="8" id="KW-0677">Repeat</keyword>
<evidence type="ECO:0000259" key="14">
    <source>
        <dbReference type="PROSITE" id="PS51672"/>
    </source>
</evidence>
<evidence type="ECO:0000256" key="5">
    <source>
        <dbReference type="ARBA" id="ARBA00011881"/>
    </source>
</evidence>
<evidence type="ECO:0000313" key="15">
    <source>
        <dbReference type="EMBL" id="NLS14343.1"/>
    </source>
</evidence>
<comment type="pathway">
    <text evidence="3 13">Amino-acid biosynthesis; L-isoleucine biosynthesis; 2-oxobutanoate from L-threonine: step 1/1.</text>
</comment>
<dbReference type="SUPFAM" id="SSF53686">
    <property type="entry name" value="Tryptophan synthase beta subunit-like PLP-dependent enzymes"/>
    <property type="match status" value="1"/>
</dbReference>
<keyword evidence="16" id="KW-1185">Reference proteome</keyword>
<dbReference type="CDD" id="cd04907">
    <property type="entry name" value="ACT_ThrD-I_2"/>
    <property type="match status" value="1"/>
</dbReference>
<evidence type="ECO:0000256" key="8">
    <source>
        <dbReference type="ARBA" id="ARBA00022737"/>
    </source>
</evidence>
<comment type="similarity">
    <text evidence="4 13">Belongs to the serine/threonine dehydratase family.</text>
</comment>
<dbReference type="CDD" id="cd01562">
    <property type="entry name" value="Thr-dehyd"/>
    <property type="match status" value="1"/>
</dbReference>
<dbReference type="Pfam" id="PF00291">
    <property type="entry name" value="PALP"/>
    <property type="match status" value="1"/>
</dbReference>
<dbReference type="Gene3D" id="3.40.1020.10">
    <property type="entry name" value="Biosynthetic Threonine Deaminase, Domain 3"/>
    <property type="match status" value="1"/>
</dbReference>
<dbReference type="GO" id="GO:0006565">
    <property type="term" value="P:L-serine catabolic process"/>
    <property type="evidence" value="ECO:0007669"/>
    <property type="project" value="TreeGrafter"/>
</dbReference>
<dbReference type="InterPro" id="IPR005787">
    <property type="entry name" value="Thr_deHydtase_biosynth"/>
</dbReference>
<dbReference type="FunFam" id="3.40.1020.10:FF:000001">
    <property type="entry name" value="L-threonine dehydratase"/>
    <property type="match status" value="1"/>
</dbReference>
<dbReference type="RefSeq" id="WP_168837440.1">
    <property type="nucleotide sequence ID" value="NZ_JABAIK010000019.1"/>
</dbReference>
<accession>A0A7X8TT65</accession>
<comment type="subunit">
    <text evidence="5 13">Homotetramer.</text>
</comment>
<comment type="caution">
    <text evidence="15">The sequence shown here is derived from an EMBL/GenBank/DDBJ whole genome shotgun (WGS) entry which is preliminary data.</text>
</comment>
<comment type="cofactor">
    <cofactor evidence="2 13">
        <name>pyridoxal 5'-phosphate</name>
        <dbReference type="ChEBI" id="CHEBI:597326"/>
    </cofactor>
</comment>
<dbReference type="FunFam" id="3.40.50.1100:FF:000007">
    <property type="entry name" value="L-threonine dehydratase catabolic TdcB"/>
    <property type="match status" value="1"/>
</dbReference>
<keyword evidence="9 13" id="KW-0663">Pyridoxal phosphate</keyword>
<evidence type="ECO:0000256" key="12">
    <source>
        <dbReference type="ARBA" id="ARBA00025527"/>
    </source>
</evidence>
<dbReference type="Proteomes" id="UP000535589">
    <property type="component" value="Unassembled WGS sequence"/>
</dbReference>
<dbReference type="AlphaFoldDB" id="A0A7X8TT65"/>
<dbReference type="InterPro" id="IPR045865">
    <property type="entry name" value="ACT-like_dom_sf"/>
</dbReference>
<dbReference type="InterPro" id="IPR038110">
    <property type="entry name" value="TD_ACT-like_sf"/>
</dbReference>
<evidence type="ECO:0000256" key="13">
    <source>
        <dbReference type="RuleBase" id="RU362012"/>
    </source>
</evidence>
<dbReference type="CDD" id="cd04906">
    <property type="entry name" value="ACT_ThrD-I_1"/>
    <property type="match status" value="1"/>
</dbReference>
<dbReference type="InterPro" id="IPR000634">
    <property type="entry name" value="Ser/Thr_deHydtase_PyrdxlP-BS"/>
</dbReference>
<dbReference type="GO" id="GO:0009097">
    <property type="term" value="P:isoleucine biosynthetic process"/>
    <property type="evidence" value="ECO:0007669"/>
    <property type="project" value="UniProtKB-UniRule"/>
</dbReference>
<keyword evidence="7 13" id="KW-0412">Isoleucine biosynthesis</keyword>
<dbReference type="NCBIfam" id="TIGR01124">
    <property type="entry name" value="ilvA_2Cterm"/>
    <property type="match status" value="1"/>
</dbReference>
<evidence type="ECO:0000256" key="10">
    <source>
        <dbReference type="ARBA" id="ARBA00023239"/>
    </source>
</evidence>
<dbReference type="SUPFAM" id="SSF55021">
    <property type="entry name" value="ACT-like"/>
    <property type="match status" value="2"/>
</dbReference>
<comment type="catalytic activity">
    <reaction evidence="1 13">
        <text>L-threonine = 2-oxobutanoate + NH4(+)</text>
        <dbReference type="Rhea" id="RHEA:22108"/>
        <dbReference type="ChEBI" id="CHEBI:16763"/>
        <dbReference type="ChEBI" id="CHEBI:28938"/>
        <dbReference type="ChEBI" id="CHEBI:57926"/>
        <dbReference type="EC" id="4.3.1.19"/>
    </reaction>
</comment>
<dbReference type="Gene3D" id="3.40.50.1100">
    <property type="match status" value="2"/>
</dbReference>
<dbReference type="FunFam" id="3.40.50.1100:FF:000005">
    <property type="entry name" value="Threonine dehydratase catabolic"/>
    <property type="match status" value="1"/>
</dbReference>
<dbReference type="GO" id="GO:0006567">
    <property type="term" value="P:L-threonine catabolic process"/>
    <property type="evidence" value="ECO:0007669"/>
    <property type="project" value="TreeGrafter"/>
</dbReference>
<gene>
    <name evidence="13 15" type="primary">ilvA</name>
    <name evidence="15" type="ORF">HGP28_15795</name>
</gene>
<dbReference type="InterPro" id="IPR001926">
    <property type="entry name" value="TrpB-like_PALP"/>
</dbReference>
<evidence type="ECO:0000256" key="3">
    <source>
        <dbReference type="ARBA" id="ARBA00004810"/>
    </source>
</evidence>
<dbReference type="GO" id="GO:0030170">
    <property type="term" value="F:pyridoxal phosphate binding"/>
    <property type="evidence" value="ECO:0007669"/>
    <property type="project" value="InterPro"/>
</dbReference>
<dbReference type="InterPro" id="IPR036052">
    <property type="entry name" value="TrpB-like_PALP_sf"/>
</dbReference>
<evidence type="ECO:0000256" key="4">
    <source>
        <dbReference type="ARBA" id="ARBA00010869"/>
    </source>
</evidence>
<reference evidence="15 16" key="1">
    <citation type="submission" date="2020-04" db="EMBL/GenBank/DDBJ databases">
        <title>Vibrio sp. SM6, a novel species isolated from seawater.</title>
        <authorList>
            <person name="Wang X."/>
        </authorList>
    </citation>
    <scope>NUCLEOTIDE SEQUENCE [LARGE SCALE GENOMIC DNA]</scope>
    <source>
        <strain evidence="15 16">SM6</strain>
    </source>
</reference>
<evidence type="ECO:0000256" key="11">
    <source>
        <dbReference type="ARBA" id="ARBA00023304"/>
    </source>
</evidence>
<dbReference type="InterPro" id="IPR001721">
    <property type="entry name" value="TD_ACT-like"/>
</dbReference>
<dbReference type="EC" id="4.3.1.19" evidence="13"/>
<comment type="function">
    <text evidence="12 13">Catalyzes the anaerobic formation of alpha-ketobutyrate and ammonia from threonine in a two-step reaction. The first step involved a dehydration of threonine and a production of enamine intermediates (aminocrotonate), which tautomerizes to its imine form (iminobutyrate). Both intermediates are unstable and short-lived. The second step is the nonenzymatic hydrolysis of the enamine/imine intermediates to form 2-ketobutyrate and free ammonia. In the low water environment of the cell, the second step is accelerated by RidA.</text>
</comment>
<evidence type="ECO:0000313" key="16">
    <source>
        <dbReference type="Proteomes" id="UP000535589"/>
    </source>
</evidence>
<evidence type="ECO:0000256" key="9">
    <source>
        <dbReference type="ARBA" id="ARBA00022898"/>
    </source>
</evidence>
<dbReference type="NCBIfam" id="NF006674">
    <property type="entry name" value="PRK09224.1"/>
    <property type="match status" value="1"/>
</dbReference>
<dbReference type="GO" id="GO:0004794">
    <property type="term" value="F:threonine deaminase activity"/>
    <property type="evidence" value="ECO:0007669"/>
    <property type="project" value="UniProtKB-UniRule"/>
</dbReference>
<dbReference type="PANTHER" id="PTHR48078">
    <property type="entry name" value="THREONINE DEHYDRATASE, MITOCHONDRIAL-RELATED"/>
    <property type="match status" value="1"/>
</dbReference>
<dbReference type="PROSITE" id="PS51672">
    <property type="entry name" value="ACT_LIKE"/>
    <property type="match status" value="2"/>
</dbReference>
<keyword evidence="10 13" id="KW-0456">Lyase</keyword>
<feature type="domain" description="ACT-like" evidence="14">
    <location>
        <begin position="431"/>
        <end position="502"/>
    </location>
</feature>
<evidence type="ECO:0000256" key="1">
    <source>
        <dbReference type="ARBA" id="ARBA00001274"/>
    </source>
</evidence>
<organism evidence="15 16">
    <name type="scientific">Vibrio agarilyticus</name>
    <dbReference type="NCBI Taxonomy" id="2726741"/>
    <lineage>
        <taxon>Bacteria</taxon>
        <taxon>Pseudomonadati</taxon>
        <taxon>Pseudomonadota</taxon>
        <taxon>Gammaproteobacteria</taxon>
        <taxon>Vibrionales</taxon>
        <taxon>Vibrionaceae</taxon>
        <taxon>Vibrio</taxon>
    </lineage>
</organism>
<evidence type="ECO:0000256" key="6">
    <source>
        <dbReference type="ARBA" id="ARBA00022605"/>
    </source>
</evidence>
<dbReference type="Pfam" id="PF00585">
    <property type="entry name" value="Thr_dehydrat_C"/>
    <property type="match status" value="2"/>
</dbReference>
<dbReference type="PROSITE" id="PS00165">
    <property type="entry name" value="DEHYDRATASE_SER_THR"/>
    <property type="match status" value="1"/>
</dbReference>
<proteinExistence type="inferred from homology"/>
<dbReference type="EMBL" id="JABAIK010000019">
    <property type="protein sequence ID" value="NLS14343.1"/>
    <property type="molecule type" value="Genomic_DNA"/>
</dbReference>
<keyword evidence="11 13" id="KW-0100">Branched-chain amino acid biosynthesis</keyword>
<feature type="domain" description="ACT-like" evidence="14">
    <location>
        <begin position="336"/>
        <end position="408"/>
    </location>
</feature>
<protein>
    <recommendedName>
        <fullName evidence="13">L-threonine dehydratase</fullName>
        <ecNumber evidence="13">4.3.1.19</ecNumber>
    </recommendedName>
    <alternativeName>
        <fullName evidence="13">Threonine deaminase</fullName>
    </alternativeName>
</protein>
<sequence>MAQIPFEPSGAEYLRHILRAPVYEVATITPLQTMPRLAERIGNQVQIKREDRQPVHSFKLRGAYNMVSSLSLTQQQAGVIAASAGNHAQGMALSGTKLGIKTTIVMPKTTPDIKVDAVRSFGGQVVLHGNNFDEAKAEAERLADVHGYTFVPPFDHPLVIAGQGTIGMEMLQQNGHLDAIFVPVGGGGLAAGVAVLVKQLMPEVKVIAVEPEDSACLKAALDAGEPVVLDRVSMFADGVAVKRIGDETFRLCQHYIDDHICVSSDEICAAVKDIFEDTRAIAEPSGALALAGLKKYSEQHQWQNKQLATILSGANTNFHGLRYVSERCELGEKREGLLAVTIPERQGAFFEFCQLIGNRAVTEFNYRYSDDDQANIFVGVRLQGGQEELEQIIAELRSAHYPVADLSDDEMAKVHVRYMVGGKPSKPLKERLYSFEFPEYPGALIKFLSTLGNHWNISLFNYRNHGADYGRVLCGFELESHDLARFSAHLCELGYQYKDETNNPAYQFFLAK</sequence>
<evidence type="ECO:0000256" key="7">
    <source>
        <dbReference type="ARBA" id="ARBA00022624"/>
    </source>
</evidence>
<keyword evidence="6 13" id="KW-0028">Amino-acid biosynthesis</keyword>
<dbReference type="GO" id="GO:0003941">
    <property type="term" value="F:L-serine ammonia-lyase activity"/>
    <property type="evidence" value="ECO:0007669"/>
    <property type="project" value="TreeGrafter"/>
</dbReference>
<dbReference type="PANTHER" id="PTHR48078:SF11">
    <property type="entry name" value="THREONINE DEHYDRATASE, MITOCHONDRIAL"/>
    <property type="match status" value="1"/>
</dbReference>